<keyword evidence="3" id="KW-1185">Reference proteome</keyword>
<accession>A0ABS7HVM3</accession>
<gene>
    <name evidence="2" type="ORF">JNB61_03815</name>
</gene>
<dbReference type="Proteomes" id="UP000777440">
    <property type="component" value="Unassembled WGS sequence"/>
</dbReference>
<dbReference type="EMBL" id="JAEUAX010000001">
    <property type="protein sequence ID" value="MBW9108889.1"/>
    <property type="molecule type" value="Genomic_DNA"/>
</dbReference>
<keyword evidence="1" id="KW-0812">Transmembrane</keyword>
<sequence>MTAIPVPFSGAPRVNLMPRSEIARRERDSLVRLWVWIALGAIVVAVLIIAGAFAFKFFADQRLIAEQARTNALLTEIASLSDVSQAIATESELTDFRTDAMATDLAWAPVMEKITGVLPADTTITGVDFAVGGVPQGDDPTAEQGIVGTVTFDSPTPLDIVALIRSLRGVEGVLYADGQSVTSSQVSADRFSYLLNVEFDQSVYSNQFAAEEGGE</sequence>
<evidence type="ECO:0000313" key="2">
    <source>
        <dbReference type="EMBL" id="MBW9108889.1"/>
    </source>
</evidence>
<feature type="transmembrane region" description="Helical" evidence="1">
    <location>
        <begin position="33"/>
        <end position="59"/>
    </location>
</feature>
<evidence type="ECO:0000256" key="1">
    <source>
        <dbReference type="SAM" id="Phobius"/>
    </source>
</evidence>
<proteinExistence type="predicted"/>
<evidence type="ECO:0000313" key="3">
    <source>
        <dbReference type="Proteomes" id="UP000777440"/>
    </source>
</evidence>
<protein>
    <recommendedName>
        <fullName evidence="4">Fimbrial assembly protein</fullName>
    </recommendedName>
</protein>
<keyword evidence="1" id="KW-1133">Transmembrane helix</keyword>
<name>A0ABS7HVM3_9MICO</name>
<reference evidence="2 3" key="1">
    <citation type="journal article" date="2021" name="MBio">
        <title>Poor Competitiveness of Bradyrhizobium in Pigeon Pea Root Colonization in Indian Soils.</title>
        <authorList>
            <person name="Chalasani D."/>
            <person name="Basu A."/>
            <person name="Pullabhotla S.V.S.R.N."/>
            <person name="Jorrin B."/>
            <person name="Neal A.L."/>
            <person name="Poole P.S."/>
            <person name="Podile A.R."/>
            <person name="Tkacz A."/>
        </authorList>
    </citation>
    <scope>NUCLEOTIDE SEQUENCE [LARGE SCALE GENOMIC DNA]</scope>
    <source>
        <strain evidence="2 3">HU12</strain>
    </source>
</reference>
<organism evidence="2 3">
    <name type="scientific">Microbacterium ureisolvens</name>
    <dbReference type="NCBI Taxonomy" id="2781186"/>
    <lineage>
        <taxon>Bacteria</taxon>
        <taxon>Bacillati</taxon>
        <taxon>Actinomycetota</taxon>
        <taxon>Actinomycetes</taxon>
        <taxon>Micrococcales</taxon>
        <taxon>Microbacteriaceae</taxon>
        <taxon>Microbacterium</taxon>
    </lineage>
</organism>
<keyword evidence="1" id="KW-0472">Membrane</keyword>
<dbReference type="RefSeq" id="WP_220338763.1">
    <property type="nucleotide sequence ID" value="NZ_JAEUAX010000001.1"/>
</dbReference>
<comment type="caution">
    <text evidence="2">The sequence shown here is derived from an EMBL/GenBank/DDBJ whole genome shotgun (WGS) entry which is preliminary data.</text>
</comment>
<evidence type="ECO:0008006" key="4">
    <source>
        <dbReference type="Google" id="ProtNLM"/>
    </source>
</evidence>